<protein>
    <submittedName>
        <fullName evidence="3">ABC transporter ATPase</fullName>
    </submittedName>
</protein>
<feature type="coiled-coil region" evidence="1">
    <location>
        <begin position="142"/>
        <end position="201"/>
    </location>
</feature>
<organism evidence="3">
    <name type="scientific">Thermohahella caldifontis</name>
    <dbReference type="NCBI Taxonomy" id="3142973"/>
    <lineage>
        <taxon>Bacteria</taxon>
        <taxon>Pseudomonadati</taxon>
        <taxon>Pseudomonadota</taxon>
        <taxon>Gammaproteobacteria</taxon>
        <taxon>Oceanospirillales</taxon>
        <taxon>Hahellaceae</taxon>
        <taxon>Thermohahella</taxon>
    </lineage>
</organism>
<name>A0AB39USX0_9GAMM</name>
<evidence type="ECO:0000313" key="3">
    <source>
        <dbReference type="EMBL" id="XDT71130.1"/>
    </source>
</evidence>
<dbReference type="RefSeq" id="WP_369600169.1">
    <property type="nucleotide sequence ID" value="NZ_CP154858.1"/>
</dbReference>
<evidence type="ECO:0000256" key="2">
    <source>
        <dbReference type="SAM" id="SignalP"/>
    </source>
</evidence>
<dbReference type="EMBL" id="CP154858">
    <property type="protein sequence ID" value="XDT71130.1"/>
    <property type="molecule type" value="Genomic_DNA"/>
</dbReference>
<dbReference type="PROSITE" id="PS51257">
    <property type="entry name" value="PROKAR_LIPOPROTEIN"/>
    <property type="match status" value="1"/>
</dbReference>
<gene>
    <name evidence="3" type="ORF">AAIA72_09960</name>
</gene>
<sequence length="227" mass="25611">MRRYRTRYALAAIPLLGALACTPALAAASSTGPTFFRYRDANGTLVMGSTIPAEIAKKNGYEIVDSMGRVIDTIPPAPSEEELEARKLQKLEEQRRKEEAARQAEEDAKLLKLYAVPDDAIQARERKLQEIDTLISLKEGSRHNLQVRLSNLEKQAADLEKSGREVPEDILEQMSSLTEQINRLSQEIRELEREKVAIAADFDRKIERLKILMEQRRKAPQQAAGQS</sequence>
<reference evidence="3" key="1">
    <citation type="submission" date="2024-05" db="EMBL/GenBank/DDBJ databases">
        <title>Genome sequencing of novel strain.</title>
        <authorList>
            <person name="Ganbat D."/>
            <person name="Ganbat S."/>
            <person name="Lee S.-J."/>
        </authorList>
    </citation>
    <scope>NUCLEOTIDE SEQUENCE</scope>
    <source>
        <strain evidence="3">SMD15-11</strain>
    </source>
</reference>
<proteinExistence type="predicted"/>
<evidence type="ECO:0000256" key="1">
    <source>
        <dbReference type="SAM" id="Coils"/>
    </source>
</evidence>
<feature type="coiled-coil region" evidence="1">
    <location>
        <begin position="81"/>
        <end position="108"/>
    </location>
</feature>
<keyword evidence="2" id="KW-0732">Signal</keyword>
<dbReference type="AlphaFoldDB" id="A0AB39USX0"/>
<dbReference type="KEGG" id="tcd:AAIA72_09960"/>
<keyword evidence="1" id="KW-0175">Coiled coil</keyword>
<feature type="chain" id="PRO_5044280238" evidence="2">
    <location>
        <begin position="27"/>
        <end position="227"/>
    </location>
</feature>
<feature type="signal peptide" evidence="2">
    <location>
        <begin position="1"/>
        <end position="26"/>
    </location>
</feature>
<accession>A0AB39USX0</accession>